<proteinExistence type="inferred from homology"/>
<evidence type="ECO:0000313" key="4">
    <source>
        <dbReference type="EMBL" id="EIJ88072.1"/>
    </source>
</evidence>
<dbReference type="GO" id="GO:0036503">
    <property type="term" value="P:ERAD pathway"/>
    <property type="evidence" value="ECO:0007669"/>
    <property type="project" value="TreeGrafter"/>
</dbReference>
<evidence type="ECO:0000256" key="3">
    <source>
        <dbReference type="SAM" id="SignalP"/>
    </source>
</evidence>
<dbReference type="AlphaFoldDB" id="I3EFS5"/>
<feature type="chain" id="PRO_5005684421" description="Sel1 repeat family protein" evidence="3">
    <location>
        <begin position="21"/>
        <end position="458"/>
    </location>
</feature>
<dbReference type="PANTHER" id="PTHR11102:SF147">
    <property type="entry name" value="SEL1L ADAPTOR SUBUNIT OF ERAD E3 UBIQUITIN LIGASE"/>
    <property type="match status" value="1"/>
</dbReference>
<comment type="similarity">
    <text evidence="1">Belongs to the sel-1 family.</text>
</comment>
<reference evidence="4" key="1">
    <citation type="submission" date="2011-01" db="EMBL/GenBank/DDBJ databases">
        <title>The Genome Sequence of Nematocida parisii strain ERTm3.</title>
        <authorList>
            <consortium name="The Broad Institute Genome Sequencing Platform"/>
            <consortium name="The Broad Institute Genome Sequencing Center for Infectious Disease"/>
            <person name="Cuomo C."/>
            <person name="Troemel E."/>
            <person name="Young S.K."/>
            <person name="Zeng Q."/>
            <person name="Gargeya S."/>
            <person name="Fitzgerald M."/>
            <person name="Haas B."/>
            <person name="Abouelleil A."/>
            <person name="Alvarado L."/>
            <person name="Arachchi H.M."/>
            <person name="Berlin A."/>
            <person name="Chapman S.B."/>
            <person name="Gearin G."/>
            <person name="Goldberg J."/>
            <person name="Griggs A."/>
            <person name="Gujja S."/>
            <person name="Hansen M."/>
            <person name="Heiman D."/>
            <person name="Howarth C."/>
            <person name="Larimer J."/>
            <person name="Lui A."/>
            <person name="MacDonald P.J.P."/>
            <person name="McCowen C."/>
            <person name="Montmayeur A."/>
            <person name="Murphy C."/>
            <person name="Neiman D."/>
            <person name="Pearson M."/>
            <person name="Priest M."/>
            <person name="Roberts A."/>
            <person name="Saif S."/>
            <person name="Shea T."/>
            <person name="Sisk P."/>
            <person name="Stolte C."/>
            <person name="Sykes S."/>
            <person name="Wortman J."/>
            <person name="Nusbaum C."/>
            <person name="Birren B."/>
        </authorList>
    </citation>
    <scope>NUCLEOTIDE SEQUENCE</scope>
    <source>
        <strain evidence="4">ERTm3</strain>
    </source>
</reference>
<dbReference type="InParanoid" id="I3EFS5"/>
<dbReference type="STRING" id="935791.I3EFS5"/>
<evidence type="ECO:0000256" key="2">
    <source>
        <dbReference type="SAM" id="MobiDB-lite"/>
    </source>
</evidence>
<feature type="region of interest" description="Disordered" evidence="2">
    <location>
        <begin position="430"/>
        <end position="458"/>
    </location>
</feature>
<dbReference type="EMBL" id="GL870879">
    <property type="protein sequence ID" value="EIJ88072.1"/>
    <property type="molecule type" value="Genomic_DNA"/>
</dbReference>
<feature type="compositionally biased region" description="Basic and acidic residues" evidence="2">
    <location>
        <begin position="440"/>
        <end position="458"/>
    </location>
</feature>
<organism evidence="4 5">
    <name type="scientific">Nematocida parisii (strain ERTm3)</name>
    <name type="common">Nematode killer fungus</name>
    <dbReference type="NCBI Taxonomy" id="935791"/>
    <lineage>
        <taxon>Eukaryota</taxon>
        <taxon>Fungi</taxon>
        <taxon>Fungi incertae sedis</taxon>
        <taxon>Microsporidia</taxon>
        <taxon>Nematocida</taxon>
    </lineage>
</organism>
<keyword evidence="5" id="KW-1185">Reference proteome</keyword>
<dbReference type="Gene3D" id="1.25.40.10">
    <property type="entry name" value="Tetratricopeptide repeat domain"/>
    <property type="match status" value="1"/>
</dbReference>
<dbReference type="InterPro" id="IPR011990">
    <property type="entry name" value="TPR-like_helical_dom_sf"/>
</dbReference>
<dbReference type="Proteomes" id="UP000002872">
    <property type="component" value="Unassembled WGS sequence"/>
</dbReference>
<dbReference type="InterPro" id="IPR050767">
    <property type="entry name" value="Sel1_AlgK"/>
</dbReference>
<dbReference type="SMART" id="SM00671">
    <property type="entry name" value="SEL1"/>
    <property type="match status" value="2"/>
</dbReference>
<dbReference type="OrthoDB" id="2384430at2759"/>
<keyword evidence="3" id="KW-0732">Signal</keyword>
<sequence>MWKRVLVGLVLCAGMLFGHAEEKQDVKQENSSCPYECNKIFDSIFIKTDIEQAKRNIDAAKGPCKHFYAWFIYTYVDLDIKAGVESLWKSLYSTCSTKNLAYLVYASKMYRKHNIIGTEAEMVKYYRPVAEEVFNGFFKKKITLFTKWKLSRLHKQGENAKIIQFIKTLKSTGSATANENLLSLIKMGYIDAEQHIDFLKEHARTGSADAMGILGNMYYYGWGVKPSKITARHYFSEGAKKNDADCLNGLGMLYAEDGNVFESKLYLEKASAIGSQEADYNLYKLYENANKFVGEIHLMKAAKHDGYLPAVYTYAEKERLKGDIKRTTVSQYKSIASYHDQVVALEKNAIEMYRDHRNAEAFYMSLLIGDLCPKTGYENAQYILKHRVIKPGLIQRLYKYTSLWKDKKESDSEPAEVEIKIQDKNAKDIEEILNTQAGETQKENASKESKSTETKKNQ</sequence>
<gene>
    <name evidence="4" type="ORF">NEQG_01516</name>
</gene>
<evidence type="ECO:0008006" key="6">
    <source>
        <dbReference type="Google" id="ProtNLM"/>
    </source>
</evidence>
<dbReference type="VEuPathDB" id="MicrosporidiaDB:NEQG_01516"/>
<name>I3EFS5_NEMP3</name>
<dbReference type="PANTHER" id="PTHR11102">
    <property type="entry name" value="SEL-1-LIKE PROTEIN"/>
    <property type="match status" value="1"/>
</dbReference>
<dbReference type="SUPFAM" id="SSF81901">
    <property type="entry name" value="HCP-like"/>
    <property type="match status" value="1"/>
</dbReference>
<feature type="signal peptide" evidence="3">
    <location>
        <begin position="1"/>
        <end position="20"/>
    </location>
</feature>
<dbReference type="HOGENOM" id="CLU_029553_0_0_1"/>
<dbReference type="InterPro" id="IPR006597">
    <property type="entry name" value="Sel1-like"/>
</dbReference>
<evidence type="ECO:0000256" key="1">
    <source>
        <dbReference type="ARBA" id="ARBA00038101"/>
    </source>
</evidence>
<dbReference type="OMA" id="GVESLWK"/>
<evidence type="ECO:0000313" key="5">
    <source>
        <dbReference type="Proteomes" id="UP000002872"/>
    </source>
</evidence>
<dbReference type="GO" id="GO:0005789">
    <property type="term" value="C:endoplasmic reticulum membrane"/>
    <property type="evidence" value="ECO:0007669"/>
    <property type="project" value="TreeGrafter"/>
</dbReference>
<accession>I3EFS5</accession>
<protein>
    <recommendedName>
        <fullName evidence="6">Sel1 repeat family protein</fullName>
    </recommendedName>
</protein>